<keyword evidence="3" id="KW-1185">Reference proteome</keyword>
<dbReference type="EMBL" id="CAMGYJ010000002">
    <property type="protein sequence ID" value="CAI0374876.1"/>
    <property type="molecule type" value="Genomic_DNA"/>
</dbReference>
<gene>
    <name evidence="2" type="ORF">LITE_LOCUS380</name>
</gene>
<name>A0AAV0GQC5_9ROSI</name>
<evidence type="ECO:0000313" key="3">
    <source>
        <dbReference type="Proteomes" id="UP001154282"/>
    </source>
</evidence>
<reference evidence="2" key="1">
    <citation type="submission" date="2022-08" db="EMBL/GenBank/DDBJ databases">
        <authorList>
            <person name="Gutierrez-Valencia J."/>
        </authorList>
    </citation>
    <scope>NUCLEOTIDE SEQUENCE</scope>
</reference>
<evidence type="ECO:0000256" key="1">
    <source>
        <dbReference type="SAM" id="MobiDB-lite"/>
    </source>
</evidence>
<sequence>MWIGWDFDDLAEVDVIDEKTGPNVHRHGVEEGSASIESNEYKSSGDVNMEAAISSDDVLRAGGFGARDDIGSVLPVASDSTDFEEMILNAKDYEAPQAEQQRRPGLGWTDAAEEQNPSSVQPLSVSFR</sequence>
<dbReference type="PANTHER" id="PTHR37250:SF1">
    <property type="entry name" value="OS05G0496000 PROTEIN"/>
    <property type="match status" value="1"/>
</dbReference>
<comment type="caution">
    <text evidence="2">The sequence shown here is derived from an EMBL/GenBank/DDBJ whole genome shotgun (WGS) entry which is preliminary data.</text>
</comment>
<dbReference type="Proteomes" id="UP001154282">
    <property type="component" value="Unassembled WGS sequence"/>
</dbReference>
<accession>A0AAV0GQC5</accession>
<feature type="region of interest" description="Disordered" evidence="1">
    <location>
        <begin position="92"/>
        <end position="128"/>
    </location>
</feature>
<dbReference type="PANTHER" id="PTHR37250">
    <property type="entry name" value="OS05G0496000 PROTEIN"/>
    <property type="match status" value="1"/>
</dbReference>
<evidence type="ECO:0000313" key="2">
    <source>
        <dbReference type="EMBL" id="CAI0374876.1"/>
    </source>
</evidence>
<organism evidence="2 3">
    <name type="scientific">Linum tenue</name>
    <dbReference type="NCBI Taxonomy" id="586396"/>
    <lineage>
        <taxon>Eukaryota</taxon>
        <taxon>Viridiplantae</taxon>
        <taxon>Streptophyta</taxon>
        <taxon>Embryophyta</taxon>
        <taxon>Tracheophyta</taxon>
        <taxon>Spermatophyta</taxon>
        <taxon>Magnoliopsida</taxon>
        <taxon>eudicotyledons</taxon>
        <taxon>Gunneridae</taxon>
        <taxon>Pentapetalae</taxon>
        <taxon>rosids</taxon>
        <taxon>fabids</taxon>
        <taxon>Malpighiales</taxon>
        <taxon>Linaceae</taxon>
        <taxon>Linum</taxon>
    </lineage>
</organism>
<protein>
    <submittedName>
        <fullName evidence="2">Uncharacterized protein</fullName>
    </submittedName>
</protein>
<feature type="compositionally biased region" description="Polar residues" evidence="1">
    <location>
        <begin position="115"/>
        <end position="128"/>
    </location>
</feature>
<dbReference type="AlphaFoldDB" id="A0AAV0GQC5"/>
<proteinExistence type="predicted"/>